<evidence type="ECO:0000313" key="2">
    <source>
        <dbReference type="Proteomes" id="UP000559256"/>
    </source>
</evidence>
<protein>
    <submittedName>
        <fullName evidence="1">Uncharacterized protein</fullName>
    </submittedName>
</protein>
<accession>A0A8H5G393</accession>
<dbReference type="OrthoDB" id="1668230at2759"/>
<gene>
    <name evidence="1" type="ORF">D9758_012506</name>
</gene>
<dbReference type="AlphaFoldDB" id="A0A8H5G393"/>
<organism evidence="1 2">
    <name type="scientific">Tetrapyrgos nigripes</name>
    <dbReference type="NCBI Taxonomy" id="182062"/>
    <lineage>
        <taxon>Eukaryota</taxon>
        <taxon>Fungi</taxon>
        <taxon>Dikarya</taxon>
        <taxon>Basidiomycota</taxon>
        <taxon>Agaricomycotina</taxon>
        <taxon>Agaricomycetes</taxon>
        <taxon>Agaricomycetidae</taxon>
        <taxon>Agaricales</taxon>
        <taxon>Marasmiineae</taxon>
        <taxon>Marasmiaceae</taxon>
        <taxon>Tetrapyrgos</taxon>
    </lineage>
</organism>
<dbReference type="InterPro" id="IPR016024">
    <property type="entry name" value="ARM-type_fold"/>
</dbReference>
<sequence length="156" mass="17778">MEESWHNELCTRPTFDIITHMWQDSNKATDRPQVDKNRGLEVVLITSGILSHDSISANLICRTQTAVTLIRLLCSSKSSDEVDILALWCLNRICRNTEVVTNLLNLNIVSVIKELAVDGLLPPLAMYCLWTLIKSDAIADRMEPLDIIPYFMRHIR</sequence>
<keyword evidence="2" id="KW-1185">Reference proteome</keyword>
<name>A0A8H5G393_9AGAR</name>
<dbReference type="Gene3D" id="1.25.10.10">
    <property type="entry name" value="Leucine-rich Repeat Variant"/>
    <property type="match status" value="1"/>
</dbReference>
<proteinExistence type="predicted"/>
<dbReference type="InterPro" id="IPR011989">
    <property type="entry name" value="ARM-like"/>
</dbReference>
<evidence type="ECO:0000313" key="1">
    <source>
        <dbReference type="EMBL" id="KAF5357475.1"/>
    </source>
</evidence>
<dbReference type="SUPFAM" id="SSF48371">
    <property type="entry name" value="ARM repeat"/>
    <property type="match status" value="1"/>
</dbReference>
<dbReference type="EMBL" id="JAACJM010000051">
    <property type="protein sequence ID" value="KAF5357475.1"/>
    <property type="molecule type" value="Genomic_DNA"/>
</dbReference>
<reference evidence="1 2" key="1">
    <citation type="journal article" date="2020" name="ISME J.">
        <title>Uncovering the hidden diversity of litter-decomposition mechanisms in mushroom-forming fungi.</title>
        <authorList>
            <person name="Floudas D."/>
            <person name="Bentzer J."/>
            <person name="Ahren D."/>
            <person name="Johansson T."/>
            <person name="Persson P."/>
            <person name="Tunlid A."/>
        </authorList>
    </citation>
    <scope>NUCLEOTIDE SEQUENCE [LARGE SCALE GENOMIC DNA]</scope>
    <source>
        <strain evidence="1 2">CBS 291.85</strain>
    </source>
</reference>
<dbReference type="Proteomes" id="UP000559256">
    <property type="component" value="Unassembled WGS sequence"/>
</dbReference>
<comment type="caution">
    <text evidence="1">The sequence shown here is derived from an EMBL/GenBank/DDBJ whole genome shotgun (WGS) entry which is preliminary data.</text>
</comment>